<dbReference type="CDD" id="cd06558">
    <property type="entry name" value="crotonase-like"/>
    <property type="match status" value="1"/>
</dbReference>
<dbReference type="InterPro" id="IPR018376">
    <property type="entry name" value="Enoyl-CoA_hyd/isom_CS"/>
</dbReference>
<dbReference type="InterPro" id="IPR001753">
    <property type="entry name" value="Enoyl-CoA_hydra/iso"/>
</dbReference>
<proteinExistence type="inferred from homology"/>
<evidence type="ECO:0000313" key="3">
    <source>
        <dbReference type="EMBL" id="QJY44495.1"/>
    </source>
</evidence>
<name>A0A6M6JC46_9PSEU</name>
<dbReference type="PANTHER" id="PTHR11941">
    <property type="entry name" value="ENOYL-COA HYDRATASE-RELATED"/>
    <property type="match status" value="1"/>
</dbReference>
<evidence type="ECO:0000256" key="2">
    <source>
        <dbReference type="RuleBase" id="RU003707"/>
    </source>
</evidence>
<dbReference type="PANTHER" id="PTHR11941:SF54">
    <property type="entry name" value="ENOYL-COA HYDRATASE, MITOCHONDRIAL"/>
    <property type="match status" value="1"/>
</dbReference>
<keyword evidence="4" id="KW-1185">Reference proteome</keyword>
<dbReference type="Gene3D" id="3.90.226.10">
    <property type="entry name" value="2-enoyl-CoA Hydratase, Chain A, domain 1"/>
    <property type="match status" value="1"/>
</dbReference>
<dbReference type="InterPro" id="IPR029045">
    <property type="entry name" value="ClpP/crotonase-like_dom_sf"/>
</dbReference>
<protein>
    <submittedName>
        <fullName evidence="3">Enoyl-CoA hydratase/isomerase family protein</fullName>
    </submittedName>
</protein>
<gene>
    <name evidence="3" type="ORF">HOP40_00440</name>
</gene>
<dbReference type="RefSeq" id="WP_172153869.1">
    <property type="nucleotide sequence ID" value="NZ_CP053564.1"/>
</dbReference>
<evidence type="ECO:0000256" key="1">
    <source>
        <dbReference type="ARBA" id="ARBA00005254"/>
    </source>
</evidence>
<dbReference type="GO" id="GO:0016853">
    <property type="term" value="F:isomerase activity"/>
    <property type="evidence" value="ECO:0007669"/>
    <property type="project" value="UniProtKB-KW"/>
</dbReference>
<reference evidence="3 4" key="1">
    <citation type="submission" date="2020-05" db="EMBL/GenBank/DDBJ databases">
        <authorList>
            <person name="Mo P."/>
        </authorList>
    </citation>
    <scope>NUCLEOTIDE SEQUENCE [LARGE SCALE GENOMIC DNA]</scope>
    <source>
        <strain evidence="3 4">Gen01</strain>
    </source>
</reference>
<dbReference type="Pfam" id="PF00378">
    <property type="entry name" value="ECH_1"/>
    <property type="match status" value="1"/>
</dbReference>
<dbReference type="AlphaFoldDB" id="A0A6M6JC46"/>
<accession>A0A6M6JC46</accession>
<dbReference type="Proteomes" id="UP000505377">
    <property type="component" value="Chromosome"/>
</dbReference>
<dbReference type="GO" id="GO:0006635">
    <property type="term" value="P:fatty acid beta-oxidation"/>
    <property type="evidence" value="ECO:0007669"/>
    <property type="project" value="TreeGrafter"/>
</dbReference>
<evidence type="ECO:0000313" key="4">
    <source>
        <dbReference type="Proteomes" id="UP000505377"/>
    </source>
</evidence>
<dbReference type="SUPFAM" id="SSF52096">
    <property type="entry name" value="ClpP/crotonase"/>
    <property type="match status" value="1"/>
</dbReference>
<dbReference type="EMBL" id="CP053564">
    <property type="protein sequence ID" value="QJY44495.1"/>
    <property type="molecule type" value="Genomic_DNA"/>
</dbReference>
<keyword evidence="3" id="KW-0413">Isomerase</keyword>
<organism evidence="3 4">
    <name type="scientific">Pseudonocardia broussonetiae</name>
    <dbReference type="NCBI Taxonomy" id="2736640"/>
    <lineage>
        <taxon>Bacteria</taxon>
        <taxon>Bacillati</taxon>
        <taxon>Actinomycetota</taxon>
        <taxon>Actinomycetes</taxon>
        <taxon>Pseudonocardiales</taxon>
        <taxon>Pseudonocardiaceae</taxon>
        <taxon>Pseudonocardia</taxon>
    </lineage>
</organism>
<sequence>MTSTLTGTTVLRERRGAALWLRLNRPDVLNGIDQDVLDGLTAGLDAAAADPDVRVVVLAAAGPAFCAGADLRYARSLADVPAPPGSASAGNAFLHRVRAVLDVVESFPKPVIAAVNGIAVGGGLELLLVCDLVVASRTARIGDGHAVYGQIPGGGASVRLVRRLGLSTAKHLLFTGELHPAERYLGTDLVVDVVDPDELVPAVDRLAATVAGRSPVGLATMKRLANDAHDTPLPVAVLRELEASALHERSADWREGITAFAEKRTPDFPGH</sequence>
<dbReference type="PROSITE" id="PS00166">
    <property type="entry name" value="ENOYL_COA_HYDRATASE"/>
    <property type="match status" value="1"/>
</dbReference>
<dbReference type="KEGG" id="pbro:HOP40_00440"/>
<comment type="similarity">
    <text evidence="1 2">Belongs to the enoyl-CoA hydratase/isomerase family.</text>
</comment>